<proteinExistence type="predicted"/>
<name>A0A4S2L0V8_9HYME</name>
<dbReference type="EMBL" id="QBLH01000343">
    <property type="protein sequence ID" value="TGZ56372.1"/>
    <property type="molecule type" value="Genomic_DNA"/>
</dbReference>
<sequence>MQSVICILRNLSEQSPSETLRMLHASKLSLSYHKNLTIVKTAVKFLQDIS</sequence>
<dbReference type="STRING" id="300112.A0A4S2L0V8"/>
<organism evidence="1 2">
    <name type="scientific">Temnothorax longispinosus</name>
    <dbReference type="NCBI Taxonomy" id="300112"/>
    <lineage>
        <taxon>Eukaryota</taxon>
        <taxon>Metazoa</taxon>
        <taxon>Ecdysozoa</taxon>
        <taxon>Arthropoda</taxon>
        <taxon>Hexapoda</taxon>
        <taxon>Insecta</taxon>
        <taxon>Pterygota</taxon>
        <taxon>Neoptera</taxon>
        <taxon>Endopterygota</taxon>
        <taxon>Hymenoptera</taxon>
        <taxon>Apocrita</taxon>
        <taxon>Aculeata</taxon>
        <taxon>Formicoidea</taxon>
        <taxon>Formicidae</taxon>
        <taxon>Myrmicinae</taxon>
        <taxon>Temnothorax</taxon>
    </lineage>
</organism>
<gene>
    <name evidence="1" type="ORF">DBV15_08845</name>
</gene>
<reference evidence="1 2" key="1">
    <citation type="journal article" date="2019" name="Philos. Trans. R. Soc. Lond., B, Biol. Sci.">
        <title>Ant behaviour and brain gene expression of defending hosts depend on the ecological success of the intruding social parasite.</title>
        <authorList>
            <person name="Kaur R."/>
            <person name="Stoldt M."/>
            <person name="Jongepier E."/>
            <person name="Feldmeyer B."/>
            <person name="Menzel F."/>
            <person name="Bornberg-Bauer E."/>
            <person name="Foitzik S."/>
        </authorList>
    </citation>
    <scope>NUCLEOTIDE SEQUENCE [LARGE SCALE GENOMIC DNA]</scope>
    <source>
        <tissue evidence="1">Whole body</tissue>
    </source>
</reference>
<keyword evidence="2" id="KW-1185">Reference proteome</keyword>
<feature type="non-terminal residue" evidence="1">
    <location>
        <position position="50"/>
    </location>
</feature>
<evidence type="ECO:0000313" key="2">
    <source>
        <dbReference type="Proteomes" id="UP000310200"/>
    </source>
</evidence>
<protein>
    <submittedName>
        <fullName evidence="1">Rotatin</fullName>
    </submittedName>
</protein>
<evidence type="ECO:0000313" key="1">
    <source>
        <dbReference type="EMBL" id="TGZ56372.1"/>
    </source>
</evidence>
<dbReference type="AlphaFoldDB" id="A0A4S2L0V8"/>
<comment type="caution">
    <text evidence="1">The sequence shown here is derived from an EMBL/GenBank/DDBJ whole genome shotgun (WGS) entry which is preliminary data.</text>
</comment>
<dbReference type="Proteomes" id="UP000310200">
    <property type="component" value="Unassembled WGS sequence"/>
</dbReference>
<accession>A0A4S2L0V8</accession>